<protein>
    <submittedName>
        <fullName evidence="2">Acetylesterase</fullName>
    </submittedName>
</protein>
<dbReference type="InterPro" id="IPR049492">
    <property type="entry name" value="BD-FAE-like_dom"/>
</dbReference>
<dbReference type="Proteomes" id="UP000515561">
    <property type="component" value="Chromosome"/>
</dbReference>
<proteinExistence type="predicted"/>
<dbReference type="PANTHER" id="PTHR48081">
    <property type="entry name" value="AB HYDROLASE SUPERFAMILY PROTEIN C4A8.06C"/>
    <property type="match status" value="1"/>
</dbReference>
<dbReference type="AlphaFoldDB" id="A0A6S6QWG6"/>
<dbReference type="InterPro" id="IPR029058">
    <property type="entry name" value="AB_hydrolase_fold"/>
</dbReference>
<organism evidence="2 3">
    <name type="scientific">Anaerocolumna cellulosilytica</name>
    <dbReference type="NCBI Taxonomy" id="433286"/>
    <lineage>
        <taxon>Bacteria</taxon>
        <taxon>Bacillati</taxon>
        <taxon>Bacillota</taxon>
        <taxon>Clostridia</taxon>
        <taxon>Lachnospirales</taxon>
        <taxon>Lachnospiraceae</taxon>
        <taxon>Anaerocolumna</taxon>
    </lineage>
</organism>
<dbReference type="Gene3D" id="3.40.50.1820">
    <property type="entry name" value="alpha/beta hydrolase"/>
    <property type="match status" value="1"/>
</dbReference>
<keyword evidence="3" id="KW-1185">Reference proteome</keyword>
<reference evidence="2 3" key="1">
    <citation type="journal article" date="2016" name="Int. J. Syst. Evol. Microbiol.">
        <title>Descriptions of Anaerotaenia torta gen. nov., sp. nov. and Anaerocolumna cellulosilytica gen. nov., sp. nov. isolated from a methanogenic reactor of cattle waste.</title>
        <authorList>
            <person name="Uek A."/>
            <person name="Ohtaki Y."/>
            <person name="Kaku N."/>
            <person name="Ueki K."/>
        </authorList>
    </citation>
    <scope>NUCLEOTIDE SEQUENCE [LARGE SCALE GENOMIC DNA]</scope>
    <source>
        <strain evidence="2 3">SN021</strain>
    </source>
</reference>
<dbReference type="RefSeq" id="WP_184094385.1">
    <property type="nucleotide sequence ID" value="NZ_AP023367.1"/>
</dbReference>
<dbReference type="SUPFAM" id="SSF53474">
    <property type="entry name" value="alpha/beta-Hydrolases"/>
    <property type="match status" value="1"/>
</dbReference>
<accession>A0A6S6QWG6</accession>
<dbReference type="PANTHER" id="PTHR48081:SF6">
    <property type="entry name" value="PEPTIDASE S9 PROLYL OLIGOPEPTIDASE CATALYTIC DOMAIN-CONTAINING PROTEIN"/>
    <property type="match status" value="1"/>
</dbReference>
<name>A0A6S6QWG6_9FIRM</name>
<dbReference type="EMBL" id="AP023367">
    <property type="protein sequence ID" value="BCJ94056.1"/>
    <property type="molecule type" value="Genomic_DNA"/>
</dbReference>
<gene>
    <name evidence="2" type="ORF">acsn021_16250</name>
</gene>
<evidence type="ECO:0000313" key="3">
    <source>
        <dbReference type="Proteomes" id="UP000515561"/>
    </source>
</evidence>
<dbReference type="InterPro" id="IPR050300">
    <property type="entry name" value="GDXG_lipolytic_enzyme"/>
</dbReference>
<keyword evidence="1" id="KW-0378">Hydrolase</keyword>
<sequence length="274" mass="30420">MEIEHIIQVPGKHTEGVRLKGFVIANSPMIEAERKHPAVLICPGGGYHHLSDREAEPVAYKFTAEGVHAFILYYTIAPQGEYPQSLCEVLAALAYIREHAEEYHIDVNNIAVCGFSAGGHLAGCAGAFWNSSEILSLIGKTSEEVKPNKVILSYPVISSGEKAHKDSFINLLGDHKDNQELRDRVSLEKQVTKYFPPVLIWHTQEDGAVPVENSLYLVNALIAAGVRTEFHLYPTGRHGLSLGNYLSDRDIPYGVNHPTGEWIEKAIQFMYTEL</sequence>
<evidence type="ECO:0000313" key="2">
    <source>
        <dbReference type="EMBL" id="BCJ94056.1"/>
    </source>
</evidence>
<evidence type="ECO:0000256" key="1">
    <source>
        <dbReference type="ARBA" id="ARBA00022801"/>
    </source>
</evidence>
<dbReference type="GO" id="GO:0016787">
    <property type="term" value="F:hydrolase activity"/>
    <property type="evidence" value="ECO:0007669"/>
    <property type="project" value="UniProtKB-KW"/>
</dbReference>
<dbReference type="KEGG" id="acel:acsn021_16250"/>
<dbReference type="Pfam" id="PF20434">
    <property type="entry name" value="BD-FAE"/>
    <property type="match status" value="1"/>
</dbReference>